<reference evidence="2 3" key="1">
    <citation type="submission" date="2021-06" db="EMBL/GenBank/DDBJ databases">
        <title>Caerostris extrusa draft genome.</title>
        <authorList>
            <person name="Kono N."/>
            <person name="Arakawa K."/>
        </authorList>
    </citation>
    <scope>NUCLEOTIDE SEQUENCE [LARGE SCALE GENOMIC DNA]</scope>
</reference>
<evidence type="ECO:0000313" key="2">
    <source>
        <dbReference type="EMBL" id="GIY01345.1"/>
    </source>
</evidence>
<dbReference type="EMBL" id="BPLR01005303">
    <property type="protein sequence ID" value="GIY01345.1"/>
    <property type="molecule type" value="Genomic_DNA"/>
</dbReference>
<comment type="caution">
    <text evidence="2">The sequence shown here is derived from an EMBL/GenBank/DDBJ whole genome shotgun (WGS) entry which is preliminary data.</text>
</comment>
<sequence>MDTRENWNDQCMNTRHRWAPSPTSFRMGSDKKGDTSYHRTRDIGVMDTRTGVVGKTWNAGREEIPTKMGFRGDEWARFICRDSFERAIDCISGLRDC</sequence>
<protein>
    <submittedName>
        <fullName evidence="2">Uncharacterized protein</fullName>
    </submittedName>
</protein>
<dbReference type="AlphaFoldDB" id="A0AAV4PX73"/>
<feature type="compositionally biased region" description="Basic and acidic residues" evidence="1">
    <location>
        <begin position="28"/>
        <end position="41"/>
    </location>
</feature>
<evidence type="ECO:0000313" key="3">
    <source>
        <dbReference type="Proteomes" id="UP001054945"/>
    </source>
</evidence>
<keyword evidence="3" id="KW-1185">Reference proteome</keyword>
<evidence type="ECO:0000256" key="1">
    <source>
        <dbReference type="SAM" id="MobiDB-lite"/>
    </source>
</evidence>
<gene>
    <name evidence="2" type="ORF">CEXT_700691</name>
</gene>
<accession>A0AAV4PX73</accession>
<name>A0AAV4PX73_CAEEX</name>
<feature type="region of interest" description="Disordered" evidence="1">
    <location>
        <begin position="18"/>
        <end position="41"/>
    </location>
</feature>
<dbReference type="Proteomes" id="UP001054945">
    <property type="component" value="Unassembled WGS sequence"/>
</dbReference>
<organism evidence="2 3">
    <name type="scientific">Caerostris extrusa</name>
    <name type="common">Bark spider</name>
    <name type="synonym">Caerostris bankana</name>
    <dbReference type="NCBI Taxonomy" id="172846"/>
    <lineage>
        <taxon>Eukaryota</taxon>
        <taxon>Metazoa</taxon>
        <taxon>Ecdysozoa</taxon>
        <taxon>Arthropoda</taxon>
        <taxon>Chelicerata</taxon>
        <taxon>Arachnida</taxon>
        <taxon>Araneae</taxon>
        <taxon>Araneomorphae</taxon>
        <taxon>Entelegynae</taxon>
        <taxon>Araneoidea</taxon>
        <taxon>Araneidae</taxon>
        <taxon>Caerostris</taxon>
    </lineage>
</organism>
<proteinExistence type="predicted"/>